<comment type="caution">
    <text evidence="1">The sequence shown here is derived from an EMBL/GenBank/DDBJ whole genome shotgun (WGS) entry which is preliminary data.</text>
</comment>
<dbReference type="EMBL" id="MGFM01000022">
    <property type="protein sequence ID" value="OGM05764.1"/>
    <property type="molecule type" value="Genomic_DNA"/>
</dbReference>
<dbReference type="GO" id="GO:0043565">
    <property type="term" value="F:sequence-specific DNA binding"/>
    <property type="evidence" value="ECO:0007669"/>
    <property type="project" value="InterPro"/>
</dbReference>
<dbReference type="Proteomes" id="UP000178812">
    <property type="component" value="Unassembled WGS sequence"/>
</dbReference>
<evidence type="ECO:0008006" key="3">
    <source>
        <dbReference type="Google" id="ProtNLM"/>
    </source>
</evidence>
<gene>
    <name evidence="1" type="ORF">A2125_01085</name>
</gene>
<dbReference type="InterPro" id="IPR038116">
    <property type="entry name" value="TrpR-like_sf"/>
</dbReference>
<dbReference type="Gene3D" id="1.10.1270.10">
    <property type="entry name" value="TrpR-like"/>
    <property type="match status" value="1"/>
</dbReference>
<sequence length="147" mass="16736">MSQVSKRLLAPKVSNRIFEIFLKSISKLKDKDEIVEFLEDFLSTTERVMLSKRLSIAFLLANGYDYRTITTILKVSKGTVWSVAMSYNLGGGYKRQVSKIMRDEEIKLFLLDIADMISKIGGVGGKGSTGWRSVNRNIKKKKYDKPF</sequence>
<dbReference type="InterPro" id="IPR000831">
    <property type="entry name" value="Trp_repress"/>
</dbReference>
<accession>A0A1F7WSF8</accession>
<evidence type="ECO:0000313" key="2">
    <source>
        <dbReference type="Proteomes" id="UP000178812"/>
    </source>
</evidence>
<organism evidence="1 2">
    <name type="scientific">Candidatus Woesebacteria bacterium GWB1_43_5</name>
    <dbReference type="NCBI Taxonomy" id="1802474"/>
    <lineage>
        <taxon>Bacteria</taxon>
        <taxon>Candidatus Woeseibacteriota</taxon>
    </lineage>
</organism>
<reference evidence="1 2" key="1">
    <citation type="journal article" date="2016" name="Nat. Commun.">
        <title>Thousands of microbial genomes shed light on interconnected biogeochemical processes in an aquifer system.</title>
        <authorList>
            <person name="Anantharaman K."/>
            <person name="Brown C.T."/>
            <person name="Hug L.A."/>
            <person name="Sharon I."/>
            <person name="Castelle C.J."/>
            <person name="Probst A.J."/>
            <person name="Thomas B.C."/>
            <person name="Singh A."/>
            <person name="Wilkins M.J."/>
            <person name="Karaoz U."/>
            <person name="Brodie E.L."/>
            <person name="Williams K.H."/>
            <person name="Hubbard S.S."/>
            <person name="Banfield J.F."/>
        </authorList>
    </citation>
    <scope>NUCLEOTIDE SEQUENCE [LARGE SCALE GENOMIC DNA]</scope>
</reference>
<dbReference type="InterPro" id="IPR010921">
    <property type="entry name" value="Trp_repressor/repl_initiator"/>
</dbReference>
<proteinExistence type="predicted"/>
<evidence type="ECO:0000313" key="1">
    <source>
        <dbReference type="EMBL" id="OGM05764.1"/>
    </source>
</evidence>
<dbReference type="GO" id="GO:0003700">
    <property type="term" value="F:DNA-binding transcription factor activity"/>
    <property type="evidence" value="ECO:0007669"/>
    <property type="project" value="InterPro"/>
</dbReference>
<dbReference type="AlphaFoldDB" id="A0A1F7WSF8"/>
<protein>
    <recommendedName>
        <fullName evidence="3">TrpR like protein, YerC/YecD</fullName>
    </recommendedName>
</protein>
<dbReference type="Pfam" id="PF01371">
    <property type="entry name" value="Trp_repressor"/>
    <property type="match status" value="1"/>
</dbReference>
<name>A0A1F7WSF8_9BACT</name>
<dbReference type="SUPFAM" id="SSF48295">
    <property type="entry name" value="TrpR-like"/>
    <property type="match status" value="1"/>
</dbReference>